<reference evidence="2 3" key="1">
    <citation type="journal article" date="2023" name="Hortic Res">
        <title>The complete reference genome for grapevine (Vitis vinifera L.) genetics and breeding.</title>
        <authorList>
            <person name="Shi X."/>
            <person name="Cao S."/>
            <person name="Wang X."/>
            <person name="Huang S."/>
            <person name="Wang Y."/>
            <person name="Liu Z."/>
            <person name="Liu W."/>
            <person name="Leng X."/>
            <person name="Peng Y."/>
            <person name="Wang N."/>
            <person name="Wang Y."/>
            <person name="Ma Z."/>
            <person name="Xu X."/>
            <person name="Zhang F."/>
            <person name="Xue H."/>
            <person name="Zhong H."/>
            <person name="Wang Y."/>
            <person name="Zhang K."/>
            <person name="Velt A."/>
            <person name="Avia K."/>
            <person name="Holtgrawe D."/>
            <person name="Grimplet J."/>
            <person name="Matus J.T."/>
            <person name="Ware D."/>
            <person name="Wu X."/>
            <person name="Wang H."/>
            <person name="Liu C."/>
            <person name="Fang Y."/>
            <person name="Rustenholz C."/>
            <person name="Cheng Z."/>
            <person name="Xiao H."/>
            <person name="Zhou Y."/>
        </authorList>
    </citation>
    <scope>NUCLEOTIDE SEQUENCE [LARGE SCALE GENOMIC DNA]</scope>
    <source>
        <strain evidence="3">cv. Pinot noir / PN40024</strain>
        <tissue evidence="2">Leaf</tissue>
    </source>
</reference>
<evidence type="ECO:0000256" key="1">
    <source>
        <dbReference type="SAM" id="MobiDB-lite"/>
    </source>
</evidence>
<sequence>MGIEEVGREKRWREEERLGALTAASEEMGVKDGGRCAETSGCSHFPGRNSVSEWSNSWQGNLRSRRCCNCCRRRSWEAAEHRRWRRSRSHRPRRGRDEEDRRMMGGVE</sequence>
<gene>
    <name evidence="2" type="ORF">VitviT2T_025374</name>
</gene>
<accession>A0ABY9DIU9</accession>
<proteinExistence type="predicted"/>
<name>A0ABY9DIU9_VITVI</name>
<feature type="compositionally biased region" description="Basic residues" evidence="1">
    <location>
        <begin position="82"/>
        <end position="94"/>
    </location>
</feature>
<protein>
    <submittedName>
        <fullName evidence="2">Uncharacterized protein</fullName>
    </submittedName>
</protein>
<dbReference type="EMBL" id="CP126663">
    <property type="protein sequence ID" value="WKA07567.1"/>
    <property type="molecule type" value="Genomic_DNA"/>
</dbReference>
<evidence type="ECO:0000313" key="2">
    <source>
        <dbReference type="EMBL" id="WKA07567.1"/>
    </source>
</evidence>
<evidence type="ECO:0000313" key="3">
    <source>
        <dbReference type="Proteomes" id="UP001227230"/>
    </source>
</evidence>
<feature type="compositionally biased region" description="Basic and acidic residues" evidence="1">
    <location>
        <begin position="95"/>
        <end position="108"/>
    </location>
</feature>
<organism evidence="2 3">
    <name type="scientific">Vitis vinifera</name>
    <name type="common">Grape</name>
    <dbReference type="NCBI Taxonomy" id="29760"/>
    <lineage>
        <taxon>Eukaryota</taxon>
        <taxon>Viridiplantae</taxon>
        <taxon>Streptophyta</taxon>
        <taxon>Embryophyta</taxon>
        <taxon>Tracheophyta</taxon>
        <taxon>Spermatophyta</taxon>
        <taxon>Magnoliopsida</taxon>
        <taxon>eudicotyledons</taxon>
        <taxon>Gunneridae</taxon>
        <taxon>Pentapetalae</taxon>
        <taxon>rosids</taxon>
        <taxon>Vitales</taxon>
        <taxon>Vitaceae</taxon>
        <taxon>Viteae</taxon>
        <taxon>Vitis</taxon>
    </lineage>
</organism>
<dbReference type="Proteomes" id="UP001227230">
    <property type="component" value="Chromosome 16"/>
</dbReference>
<keyword evidence="3" id="KW-1185">Reference proteome</keyword>
<feature type="region of interest" description="Disordered" evidence="1">
    <location>
        <begin position="81"/>
        <end position="108"/>
    </location>
</feature>